<dbReference type="EC" id="6.2.1.3" evidence="5"/>
<keyword evidence="3 10" id="KW-0436">Ligase</keyword>
<evidence type="ECO:0000313" key="11">
    <source>
        <dbReference type="Proteomes" id="UP000629025"/>
    </source>
</evidence>
<dbReference type="InterPro" id="IPR000873">
    <property type="entry name" value="AMP-dep_synth/lig_dom"/>
</dbReference>
<dbReference type="SUPFAM" id="SSF56801">
    <property type="entry name" value="Acetyl-CoA synthetase-like"/>
    <property type="match status" value="1"/>
</dbReference>
<feature type="domain" description="AMP-dependent synthetase/ligase" evidence="8">
    <location>
        <begin position="14"/>
        <end position="397"/>
    </location>
</feature>
<dbReference type="Proteomes" id="UP000629025">
    <property type="component" value="Unassembled WGS sequence"/>
</dbReference>
<feature type="domain" description="AMP-binding enzyme C-terminal" evidence="9">
    <location>
        <begin position="447"/>
        <end position="521"/>
    </location>
</feature>
<dbReference type="InterPro" id="IPR025110">
    <property type="entry name" value="AMP-bd_C"/>
</dbReference>
<evidence type="ECO:0000256" key="5">
    <source>
        <dbReference type="ARBA" id="ARBA00026121"/>
    </source>
</evidence>
<dbReference type="Pfam" id="PF13193">
    <property type="entry name" value="AMP-binding_C"/>
    <property type="match status" value="1"/>
</dbReference>
<dbReference type="PANTHER" id="PTHR43767">
    <property type="entry name" value="LONG-CHAIN-FATTY-ACID--COA LIGASE"/>
    <property type="match status" value="1"/>
</dbReference>
<keyword evidence="4" id="KW-0472">Membrane</keyword>
<evidence type="ECO:0000256" key="7">
    <source>
        <dbReference type="ARBA" id="ARBA00042773"/>
    </source>
</evidence>
<evidence type="ECO:0000256" key="1">
    <source>
        <dbReference type="ARBA" id="ARBA00004170"/>
    </source>
</evidence>
<comment type="caution">
    <text evidence="10">The sequence shown here is derived from an EMBL/GenBank/DDBJ whole genome shotgun (WGS) entry which is preliminary data.</text>
</comment>
<evidence type="ECO:0000256" key="2">
    <source>
        <dbReference type="ARBA" id="ARBA00005005"/>
    </source>
</evidence>
<dbReference type="Gene3D" id="3.30.300.30">
    <property type="match status" value="1"/>
</dbReference>
<keyword evidence="11" id="KW-1185">Reference proteome</keyword>
<sequence length="545" mass="60672">MRLGLAEFISNLSRRFGDRPAVGSLGQSLSFTDLDILSRRFASWVQHHTDLKPGDRIAIQLPNCAQYPVALFGALRAGLIVVNINPLLSPDELERQFNDAGVQALLVYEAFAWRAARALRRTPVSCVITTHIADLHPGWRRWAINSYMRMRRGSSPRYRIKGSLRLSRVLKAESGRVWLQPDITEAETALLQYTGGTTGPAKGVMLTHASLLANLEQIRSRLSEAGMDAPQVVMQPLPLYHIYSLTLVLAMLSQGSYIELIPDPQDLKQLSRAFERARPTLFAGVNPLFISLCQHAEFTQLDFSALKLTISGGMALTESAAKRWLEVTGCRITEGYGLTECSPVVSVATPGTEHVGTVGRPLPGTEVRIVGDSGELMPIGESGEIQVRGPQVMLGYWRQPQETARVLKDGWLATGDIGQIYGNGELRIIDRRKEVISISGFKVYPSELENVISAHPDILECAVIGLPDEEYGETIKVYVVANNPRLTMRGVREYCRQRLTSYKVPRSVEFCRDLPRSAIGKVQRRELREIALRELHEGQKEHRVS</sequence>
<accession>A0ABQ1KGL5</accession>
<gene>
    <name evidence="10" type="primary">fadD2</name>
    <name evidence="10" type="ORF">GCM10011352_21590</name>
</gene>
<proteinExistence type="predicted"/>
<reference evidence="11" key="1">
    <citation type="journal article" date="2019" name="Int. J. Syst. Evol. Microbiol.">
        <title>The Global Catalogue of Microorganisms (GCM) 10K type strain sequencing project: providing services to taxonomists for standard genome sequencing and annotation.</title>
        <authorList>
            <consortium name="The Broad Institute Genomics Platform"/>
            <consortium name="The Broad Institute Genome Sequencing Center for Infectious Disease"/>
            <person name="Wu L."/>
            <person name="Ma J."/>
        </authorList>
    </citation>
    <scope>NUCLEOTIDE SEQUENCE [LARGE SCALE GENOMIC DNA]</scope>
    <source>
        <strain evidence="11">CGMCC 1.15341</strain>
    </source>
</reference>
<dbReference type="PROSITE" id="PS00455">
    <property type="entry name" value="AMP_BINDING"/>
    <property type="match status" value="1"/>
</dbReference>
<dbReference type="InterPro" id="IPR020845">
    <property type="entry name" value="AMP-binding_CS"/>
</dbReference>
<dbReference type="CDD" id="cd05936">
    <property type="entry name" value="FC-FACS_FadD_like"/>
    <property type="match status" value="1"/>
</dbReference>
<comment type="pathway">
    <text evidence="2">Lipid metabolism; fatty acid beta-oxidation.</text>
</comment>
<evidence type="ECO:0000259" key="9">
    <source>
        <dbReference type="Pfam" id="PF13193"/>
    </source>
</evidence>
<dbReference type="InterPro" id="IPR042099">
    <property type="entry name" value="ANL_N_sf"/>
</dbReference>
<evidence type="ECO:0000256" key="3">
    <source>
        <dbReference type="ARBA" id="ARBA00022598"/>
    </source>
</evidence>
<dbReference type="Gene3D" id="3.40.50.12780">
    <property type="entry name" value="N-terminal domain of ligase-like"/>
    <property type="match status" value="1"/>
</dbReference>
<name>A0ABQ1KGL5_9GAMM</name>
<dbReference type="InterPro" id="IPR045851">
    <property type="entry name" value="AMP-bd_C_sf"/>
</dbReference>
<dbReference type="EMBL" id="BMIJ01000004">
    <property type="protein sequence ID" value="GGB95182.1"/>
    <property type="molecule type" value="Genomic_DNA"/>
</dbReference>
<dbReference type="InterPro" id="IPR050237">
    <property type="entry name" value="ATP-dep_AMP-bd_enzyme"/>
</dbReference>
<evidence type="ECO:0000256" key="4">
    <source>
        <dbReference type="ARBA" id="ARBA00023136"/>
    </source>
</evidence>
<evidence type="ECO:0000256" key="6">
    <source>
        <dbReference type="ARBA" id="ARBA00039545"/>
    </source>
</evidence>
<evidence type="ECO:0000313" key="10">
    <source>
        <dbReference type="EMBL" id="GGB95182.1"/>
    </source>
</evidence>
<dbReference type="Pfam" id="PF00501">
    <property type="entry name" value="AMP-binding"/>
    <property type="match status" value="1"/>
</dbReference>
<organism evidence="10 11">
    <name type="scientific">Marinobacterium zhoushanense</name>
    <dbReference type="NCBI Taxonomy" id="1679163"/>
    <lineage>
        <taxon>Bacteria</taxon>
        <taxon>Pseudomonadati</taxon>
        <taxon>Pseudomonadota</taxon>
        <taxon>Gammaproteobacteria</taxon>
        <taxon>Oceanospirillales</taxon>
        <taxon>Oceanospirillaceae</taxon>
        <taxon>Marinobacterium</taxon>
    </lineage>
</organism>
<evidence type="ECO:0000259" key="8">
    <source>
        <dbReference type="Pfam" id="PF00501"/>
    </source>
</evidence>
<dbReference type="PANTHER" id="PTHR43767:SF8">
    <property type="entry name" value="LONG-CHAIN-FATTY-ACID--COA LIGASE"/>
    <property type="match status" value="1"/>
</dbReference>
<dbReference type="GO" id="GO:0016874">
    <property type="term" value="F:ligase activity"/>
    <property type="evidence" value="ECO:0007669"/>
    <property type="project" value="UniProtKB-KW"/>
</dbReference>
<comment type="subcellular location">
    <subcellularLocation>
        <location evidence="1">Membrane</location>
        <topology evidence="1">Peripheral membrane protein</topology>
    </subcellularLocation>
</comment>
<protein>
    <recommendedName>
        <fullName evidence="6">Long-chain-fatty-acid--CoA ligase</fullName>
        <ecNumber evidence="5">6.2.1.3</ecNumber>
    </recommendedName>
    <alternativeName>
        <fullName evidence="7">Long-chain acyl-CoA synthetase</fullName>
    </alternativeName>
</protein>